<dbReference type="Pfam" id="PF00615">
    <property type="entry name" value="RGS"/>
    <property type="match status" value="1"/>
</dbReference>
<dbReference type="PRINTS" id="PR01301">
    <property type="entry name" value="RGSPROTEIN"/>
</dbReference>
<dbReference type="Pfam" id="PF02196">
    <property type="entry name" value="RBD"/>
    <property type="match status" value="1"/>
</dbReference>
<proteinExistence type="predicted"/>
<evidence type="ECO:0000256" key="1">
    <source>
        <dbReference type="ARBA" id="ARBA00022468"/>
    </source>
</evidence>
<feature type="region of interest" description="Disordered" evidence="2">
    <location>
        <begin position="377"/>
        <end position="436"/>
    </location>
</feature>
<dbReference type="InterPro" id="IPR036305">
    <property type="entry name" value="RGS_sf"/>
</dbReference>
<dbReference type="InterPro" id="IPR029071">
    <property type="entry name" value="Ubiquitin-like_domsf"/>
</dbReference>
<evidence type="ECO:0000259" key="5">
    <source>
        <dbReference type="PROSITE" id="PS50898"/>
    </source>
</evidence>
<feature type="region of interest" description="Disordered" evidence="2">
    <location>
        <begin position="1309"/>
        <end position="1328"/>
    </location>
</feature>
<organism evidence="6">
    <name type="scientific">Culicoides sonorensis</name>
    <name type="common">Biting midge</name>
    <dbReference type="NCBI Taxonomy" id="179676"/>
    <lineage>
        <taxon>Eukaryota</taxon>
        <taxon>Metazoa</taxon>
        <taxon>Ecdysozoa</taxon>
        <taxon>Arthropoda</taxon>
        <taxon>Hexapoda</taxon>
        <taxon>Insecta</taxon>
        <taxon>Pterygota</taxon>
        <taxon>Neoptera</taxon>
        <taxon>Endopterygota</taxon>
        <taxon>Diptera</taxon>
        <taxon>Nematocera</taxon>
        <taxon>Chironomoidea</taxon>
        <taxon>Ceratopogonidae</taxon>
        <taxon>Ceratopogoninae</taxon>
        <taxon>Culicoides</taxon>
        <taxon>Monoculicoides</taxon>
    </lineage>
</organism>
<protein>
    <submittedName>
        <fullName evidence="6">CSON003869 protein</fullName>
    </submittedName>
</protein>
<feature type="region of interest" description="Disordered" evidence="2">
    <location>
        <begin position="1374"/>
        <end position="1413"/>
    </location>
</feature>
<dbReference type="InterPro" id="IPR024066">
    <property type="entry name" value="RGS_subdom1/3"/>
</dbReference>
<dbReference type="GO" id="GO:0048699">
    <property type="term" value="P:generation of neurons"/>
    <property type="evidence" value="ECO:0007669"/>
    <property type="project" value="UniProtKB-ARBA"/>
</dbReference>
<dbReference type="SUPFAM" id="SSF48097">
    <property type="entry name" value="Regulator of G-protein signaling, RGS"/>
    <property type="match status" value="1"/>
</dbReference>
<dbReference type="GO" id="GO:0005886">
    <property type="term" value="C:plasma membrane"/>
    <property type="evidence" value="ECO:0007669"/>
    <property type="project" value="TreeGrafter"/>
</dbReference>
<dbReference type="GO" id="GO:0008277">
    <property type="term" value="P:regulation of G protein-coupled receptor signaling pathway"/>
    <property type="evidence" value="ECO:0007669"/>
    <property type="project" value="TreeGrafter"/>
</dbReference>
<dbReference type="InterPro" id="IPR046995">
    <property type="entry name" value="RGS10/12/14-like"/>
</dbReference>
<feature type="compositionally biased region" description="Polar residues" evidence="2">
    <location>
        <begin position="600"/>
        <end position="613"/>
    </location>
</feature>
<dbReference type="OMA" id="HKSEWSK"/>
<dbReference type="FunFam" id="1.10.167.10:FF:000001">
    <property type="entry name" value="Putative regulator of g-protein signaling 12"/>
    <property type="match status" value="1"/>
</dbReference>
<dbReference type="PROSITE" id="PS50132">
    <property type="entry name" value="RGS"/>
    <property type="match status" value="1"/>
</dbReference>
<dbReference type="GO" id="GO:0005096">
    <property type="term" value="F:GTPase activator activity"/>
    <property type="evidence" value="ECO:0007669"/>
    <property type="project" value="UniProtKB-KW"/>
</dbReference>
<dbReference type="SUPFAM" id="SSF50729">
    <property type="entry name" value="PH domain-like"/>
    <property type="match status" value="1"/>
</dbReference>
<dbReference type="GO" id="GO:0007165">
    <property type="term" value="P:signal transduction"/>
    <property type="evidence" value="ECO:0007669"/>
    <property type="project" value="InterPro"/>
</dbReference>
<dbReference type="GO" id="GO:0005634">
    <property type="term" value="C:nucleus"/>
    <property type="evidence" value="ECO:0007669"/>
    <property type="project" value="TreeGrafter"/>
</dbReference>
<dbReference type="Gene3D" id="2.30.42.10">
    <property type="match status" value="1"/>
</dbReference>
<dbReference type="InterPro" id="IPR001478">
    <property type="entry name" value="PDZ"/>
</dbReference>
<dbReference type="Gene3D" id="3.10.20.90">
    <property type="entry name" value="Phosphatidylinositol 3-kinase Catalytic Subunit, Chain A, domain 1"/>
    <property type="match status" value="2"/>
</dbReference>
<dbReference type="SUPFAM" id="SSF50156">
    <property type="entry name" value="PDZ domain-like"/>
    <property type="match status" value="1"/>
</dbReference>
<feature type="domain" description="RBD" evidence="5">
    <location>
        <begin position="1055"/>
        <end position="1126"/>
    </location>
</feature>
<dbReference type="InterPro" id="IPR044926">
    <property type="entry name" value="RGS_subdomain_2"/>
</dbReference>
<feature type="region of interest" description="Disordered" evidence="2">
    <location>
        <begin position="594"/>
        <end position="619"/>
    </location>
</feature>
<name>A0A336MMW0_CULSO</name>
<dbReference type="Gene3D" id="2.30.29.30">
    <property type="entry name" value="Pleckstrin-homology domain (PH domain)/Phosphotyrosine-binding domain (PTB)"/>
    <property type="match status" value="1"/>
</dbReference>
<accession>A0A336MMW0</accession>
<feature type="compositionally biased region" description="Low complexity" evidence="2">
    <location>
        <begin position="421"/>
        <end position="435"/>
    </location>
</feature>
<evidence type="ECO:0000259" key="4">
    <source>
        <dbReference type="PROSITE" id="PS50132"/>
    </source>
</evidence>
<feature type="domain" description="RGS" evidence="4">
    <location>
        <begin position="763"/>
        <end position="878"/>
    </location>
</feature>
<dbReference type="Gene3D" id="1.10.167.10">
    <property type="entry name" value="Regulator of G-protein Signalling 4, domain 2"/>
    <property type="match status" value="1"/>
</dbReference>
<dbReference type="VEuPathDB" id="VectorBase:CSON003869"/>
<keyword evidence="1" id="KW-0343">GTPase activation</keyword>
<sequence length="1413" mass="160280">MHAQRRKKKRSSNRIYRVDLERGPTGYGFSISGEKPCSFSCVTKTSPVYGLLRAGDFLIAVKDLETDGPEINVTRMPHDQIVDIISNARGRLRLAVAERHYFENSSDEDCNYSVKYQSNQAKPARIYHERRSNPRLPLFPQTIESHMRSRHSHEFGARGGALKENIEFPGGFGTSRHHPYESEEFAMEDPLMVTNQTKSLEFKIIVGYLGTIEMPKQIATSSKHTTVKGCIRKLRQEKRTPSVVLMTILPTSLTLTNRENVILANYPAIRLNYVSGSSESNSKYFGLVTSAIYANGMMCDTVELIPPSNDVSVSNSCHVFVVDKNIIEHDAHLNTATQFKIECTRDQVTGYCLEFPTNSEYIVSLIKSMYTRREEKNVVQSSTTNNMGNVNLQFLPRRSQPIRNRVRQEIEERNDDSPQISNNSESTTSSSNSDSGIGFHNDCTNISDRIVVVDFPHRNHDFLPSHHRSNFIHNHTSRPIGIIHEVPNDSNPSEFSSYSANNPIYETVYPRHSKLPSFEERAIDVPEHILDYTRQTIASLKNKINVTQSCDDLSMQSNDNNLLKSTEYKAMQMSADNIVDIAISEFAIPQRPVTKKIKKSSTLPSKQSGGTDQINKKVEQSDKLTSYKLSPKVFGLPRPISMSFENLSSGLWGSGYKKALNFDNMSNSVRDLTNIQHERGFKDGTISEPDLTATDHHHEDDVFEPKSPFNRKNQASFRSLSDFPRPSLSQKNQYSSSESSINKQSCESINSIELQGPSGWACAFEKLLEDREGIHVFAEFLKKEISAENIYFWAACERYSHLSESERPNEAVKIFEKYLGPDATEPVNVDSKARTYAQNRLESAAPDLFDSAHKQIFNLMKFDSYPRFLKSDLYKKCLESENKKQKRAFEQIDPLLIIHPHKNSTTKIKKSYSNAERRAPSLLLWNRKVRSQSKDRLKDPKKQLKEQKHLTVSKGSISDVRILENTCNFDAMMDKNDAARPSNLCRIVLPDGANSISQVKDEPIREYINKILEKRGIMYKYFEVFYFDKKSSQPLDLTVSALTLAEQQIKVEQRILFKLDLPNKKVISVKSKANKILSEVLKPILSKYNYKIEEVQGYIKEFGQQPVDTSLPITKIEDKRLLILYKNCDDVNKLPKSDKSNTLDEITNKVFNEVLQGKIDNESVQASTQSEDFHSEASSSTRRKNLLHHLPIVGGLKPALKEECDNEGDGSSTKEAGTKKPLIAKLKAGVKLQTPDTKAQELLAEIKRAQRARLEDQRGTEITIPLPEFLLKDKENLKKPEPAPRLSLSESQNSIHNVFNKVQGFESQNLNSSSEFQRQLSPNTKRNKHYDEGEITFIDSNSGDTTLVFHHNLPGTSSSNYSHDSNELSLYKKFHNVNSPPPLPPKPKARLSNESNSPDKTQYAHNFPSGTFI</sequence>
<dbReference type="PROSITE" id="PS50106">
    <property type="entry name" value="PDZ"/>
    <property type="match status" value="1"/>
</dbReference>
<evidence type="ECO:0000313" key="6">
    <source>
        <dbReference type="EMBL" id="SSX31626.1"/>
    </source>
</evidence>
<feature type="compositionally biased region" description="Polar residues" evidence="2">
    <location>
        <begin position="1309"/>
        <end position="1324"/>
    </location>
</feature>
<dbReference type="GO" id="GO:0005737">
    <property type="term" value="C:cytoplasm"/>
    <property type="evidence" value="ECO:0007669"/>
    <property type="project" value="TreeGrafter"/>
</dbReference>
<feature type="region of interest" description="Disordered" evidence="2">
    <location>
        <begin position="719"/>
        <end position="740"/>
    </location>
</feature>
<reference evidence="6" key="1">
    <citation type="submission" date="2018-07" db="EMBL/GenBank/DDBJ databases">
        <authorList>
            <person name="Quirk P.G."/>
            <person name="Krulwich T.A."/>
        </authorList>
    </citation>
    <scope>NUCLEOTIDE SEQUENCE</scope>
</reference>
<dbReference type="SMART" id="SM00228">
    <property type="entry name" value="PDZ"/>
    <property type="match status" value="1"/>
</dbReference>
<dbReference type="PANTHER" id="PTHR45945:SF3">
    <property type="entry name" value="REGULATOR OF G-PROTEIN SIGNALING LOCO"/>
    <property type="match status" value="1"/>
</dbReference>
<feature type="domain" description="PDZ" evidence="3">
    <location>
        <begin position="17"/>
        <end position="100"/>
    </location>
</feature>
<dbReference type="Gene3D" id="1.10.196.10">
    <property type="match status" value="1"/>
</dbReference>
<dbReference type="PROSITE" id="PS50898">
    <property type="entry name" value="RBD"/>
    <property type="match status" value="1"/>
</dbReference>
<evidence type="ECO:0000259" key="3">
    <source>
        <dbReference type="PROSITE" id="PS50106"/>
    </source>
</evidence>
<dbReference type="SMART" id="SM00455">
    <property type="entry name" value="RBD"/>
    <property type="match status" value="2"/>
</dbReference>
<dbReference type="EMBL" id="UFQT01001742">
    <property type="protein sequence ID" value="SSX31626.1"/>
    <property type="molecule type" value="Genomic_DNA"/>
</dbReference>
<dbReference type="SUPFAM" id="SSF54236">
    <property type="entry name" value="Ubiquitin-like"/>
    <property type="match status" value="2"/>
</dbReference>
<dbReference type="InterPro" id="IPR011993">
    <property type="entry name" value="PH-like_dom_sf"/>
</dbReference>
<dbReference type="InterPro" id="IPR003116">
    <property type="entry name" value="RBD_dom"/>
</dbReference>
<feature type="compositionally biased region" description="Polar residues" evidence="2">
    <location>
        <begin position="378"/>
        <end position="392"/>
    </location>
</feature>
<dbReference type="PANTHER" id="PTHR45945">
    <property type="entry name" value="REGULATOR OF G-PROTEIN SIGNALING LOCO"/>
    <property type="match status" value="1"/>
</dbReference>
<feature type="region of interest" description="Disordered" evidence="2">
    <location>
        <begin position="1161"/>
        <end position="1181"/>
    </location>
</feature>
<feature type="compositionally biased region" description="Low complexity" evidence="2">
    <location>
        <begin position="727"/>
        <end position="740"/>
    </location>
</feature>
<dbReference type="CDD" id="cd17067">
    <property type="entry name" value="RBD2_RGS12_like"/>
    <property type="match status" value="1"/>
</dbReference>
<gene>
    <name evidence="6" type="primary">CSON003869</name>
</gene>
<dbReference type="SMART" id="SM00315">
    <property type="entry name" value="RGS"/>
    <property type="match status" value="1"/>
</dbReference>
<dbReference type="InterPro" id="IPR016137">
    <property type="entry name" value="RGS"/>
</dbReference>
<feature type="compositionally biased region" description="Polar residues" evidence="2">
    <location>
        <begin position="1162"/>
        <end position="1180"/>
    </location>
</feature>
<feature type="compositionally biased region" description="Polar residues" evidence="2">
    <location>
        <begin position="1392"/>
        <end position="1413"/>
    </location>
</feature>
<evidence type="ECO:0000256" key="2">
    <source>
        <dbReference type="SAM" id="MobiDB-lite"/>
    </source>
</evidence>
<dbReference type="InterPro" id="IPR036034">
    <property type="entry name" value="PDZ_sf"/>
</dbReference>